<proteinExistence type="predicted"/>
<feature type="transmembrane region" description="Helical" evidence="1">
    <location>
        <begin position="591"/>
        <end position="614"/>
    </location>
</feature>
<feature type="transmembrane region" description="Helical" evidence="1">
    <location>
        <begin position="110"/>
        <end position="131"/>
    </location>
</feature>
<evidence type="ECO:0000313" key="2">
    <source>
        <dbReference type="EMBL" id="CZR60573.1"/>
    </source>
</evidence>
<gene>
    <name evidence="2" type="ORF">PAC_10469</name>
</gene>
<keyword evidence="1" id="KW-1133">Transmembrane helix</keyword>
<keyword evidence="3" id="KW-1185">Reference proteome</keyword>
<organism evidence="2 3">
    <name type="scientific">Phialocephala subalpina</name>
    <dbReference type="NCBI Taxonomy" id="576137"/>
    <lineage>
        <taxon>Eukaryota</taxon>
        <taxon>Fungi</taxon>
        <taxon>Dikarya</taxon>
        <taxon>Ascomycota</taxon>
        <taxon>Pezizomycotina</taxon>
        <taxon>Leotiomycetes</taxon>
        <taxon>Helotiales</taxon>
        <taxon>Mollisiaceae</taxon>
        <taxon>Phialocephala</taxon>
        <taxon>Phialocephala fortinii species complex</taxon>
    </lineage>
</organism>
<dbReference type="EMBL" id="FJOG01000016">
    <property type="protein sequence ID" value="CZR60573.1"/>
    <property type="molecule type" value="Genomic_DNA"/>
</dbReference>
<evidence type="ECO:0000256" key="1">
    <source>
        <dbReference type="SAM" id="Phobius"/>
    </source>
</evidence>
<sequence>MSTDASVYVGFWTNWSKGSIEGSTLTLTNRNGAVLIAALAIFIQLSGGRSWTIICFIFHQFRATRQARDGLYHQQQATLRNSNSDVNAMWQFTKLGWAWRSHSVRSTRRSAILALAALFHLLLFAAAGILASHITTVGNQVRLAYSPYCGSWAPEEGSTPNAADMEISNSDLGHWTGFSSYQRISMALSDSYVQNCLAQSQSLPECNTFTQSRLNWTSTNVSCPFNGLCLGPPTGSLYMDTGYVDSRDDLGISAPDRDRIQWRKNATCVPITTEGYTKSGNSSFSISQEQLSEGVTPPDDLWLPFNYTAAFYGRTHENLTFWGLTDPTLQNATYIYSDYRDIATLFHNDQGTKYEVHGSIADYHRGFIPVETLYNPNVTLTLVFASYFGDYAEPSDDLWLAAHRNISTNQGLEDGGVGEEIFQFTFDSPVSVLACKEQLQFCNSARRGSNQNCSPFLSLNDLIMWVKGDMLQTIFDTARQIETAEAMIEPFTRSTFFDVLKGLDSQLLAAGLEGDGQSLPPVPNQWILEAENWFSISLSNIQRLLVGYVTGPPPQFQQFVPQNQAANDTSMKWLCSNQLVQRSDFTNFSTLAISLVFTLGTIIILASVWTETVVGCTRNRRKQGQWRQRAWWSEETLQLQMKAFIGMGITDWKFEAIDRVPVNRTAKVWSSVREWDEMRSRVEEDATETQGKRDDIWSTKEKKDGVLVNVSPVSVSSREGLEYPKRSRSNSV</sequence>
<dbReference type="OrthoDB" id="3557131at2759"/>
<evidence type="ECO:0000313" key="3">
    <source>
        <dbReference type="Proteomes" id="UP000184330"/>
    </source>
</evidence>
<feature type="transmembrane region" description="Helical" evidence="1">
    <location>
        <begin position="33"/>
        <end position="58"/>
    </location>
</feature>
<reference evidence="2 3" key="1">
    <citation type="submission" date="2016-03" db="EMBL/GenBank/DDBJ databases">
        <authorList>
            <person name="Ploux O."/>
        </authorList>
    </citation>
    <scope>NUCLEOTIDE SEQUENCE [LARGE SCALE GENOMIC DNA]</scope>
    <source>
        <strain evidence="2 3">UAMH 11012</strain>
    </source>
</reference>
<accession>A0A1L7X6D6</accession>
<name>A0A1L7X6D6_9HELO</name>
<dbReference type="AlphaFoldDB" id="A0A1L7X6D6"/>
<keyword evidence="1" id="KW-0812">Transmembrane</keyword>
<keyword evidence="1" id="KW-0472">Membrane</keyword>
<protein>
    <submittedName>
        <fullName evidence="2">Uncharacterized protein</fullName>
    </submittedName>
</protein>
<dbReference type="Proteomes" id="UP000184330">
    <property type="component" value="Unassembled WGS sequence"/>
</dbReference>